<keyword evidence="6 9" id="KW-1133">Transmembrane helix</keyword>
<evidence type="ECO:0000313" key="10">
    <source>
        <dbReference type="EMBL" id="SVA59853.1"/>
    </source>
</evidence>
<dbReference type="GO" id="GO:0022857">
    <property type="term" value="F:transmembrane transporter activity"/>
    <property type="evidence" value="ECO:0007669"/>
    <property type="project" value="InterPro"/>
</dbReference>
<evidence type="ECO:0000256" key="8">
    <source>
        <dbReference type="ARBA" id="ARBA00037998"/>
    </source>
</evidence>
<keyword evidence="2" id="KW-0813">Transport</keyword>
<keyword evidence="5" id="KW-0029">Amino-acid transport</keyword>
<dbReference type="PANTHER" id="PTHR11795:SF442">
    <property type="entry name" value="ABC TRANSPORTER ATP-BINDING PROTEIN"/>
    <property type="match status" value="1"/>
</dbReference>
<feature type="transmembrane region" description="Helical" evidence="9">
    <location>
        <begin position="143"/>
        <end position="167"/>
    </location>
</feature>
<dbReference type="CDD" id="cd06582">
    <property type="entry name" value="TM_PBP1_LivH_like"/>
    <property type="match status" value="1"/>
</dbReference>
<reference evidence="10" key="1">
    <citation type="submission" date="2018-05" db="EMBL/GenBank/DDBJ databases">
        <authorList>
            <person name="Lanie J.A."/>
            <person name="Ng W.-L."/>
            <person name="Kazmierczak K.M."/>
            <person name="Andrzejewski T.M."/>
            <person name="Davidsen T.M."/>
            <person name="Wayne K.J."/>
            <person name="Tettelin H."/>
            <person name="Glass J.I."/>
            <person name="Rusch D."/>
            <person name="Podicherti R."/>
            <person name="Tsui H.-C.T."/>
            <person name="Winkler M.E."/>
        </authorList>
    </citation>
    <scope>NUCLEOTIDE SEQUENCE</scope>
</reference>
<organism evidence="10">
    <name type="scientific">marine metagenome</name>
    <dbReference type="NCBI Taxonomy" id="408172"/>
    <lineage>
        <taxon>unclassified sequences</taxon>
        <taxon>metagenomes</taxon>
        <taxon>ecological metagenomes</taxon>
    </lineage>
</organism>
<gene>
    <name evidence="10" type="ORF">METZ01_LOCUS112707</name>
</gene>
<feature type="transmembrane region" description="Helical" evidence="9">
    <location>
        <begin position="12"/>
        <end position="35"/>
    </location>
</feature>
<keyword evidence="4 9" id="KW-0812">Transmembrane</keyword>
<evidence type="ECO:0000256" key="6">
    <source>
        <dbReference type="ARBA" id="ARBA00022989"/>
    </source>
</evidence>
<evidence type="ECO:0000256" key="7">
    <source>
        <dbReference type="ARBA" id="ARBA00023136"/>
    </source>
</evidence>
<evidence type="ECO:0000256" key="5">
    <source>
        <dbReference type="ARBA" id="ARBA00022970"/>
    </source>
</evidence>
<dbReference type="PANTHER" id="PTHR11795">
    <property type="entry name" value="BRANCHED-CHAIN AMINO ACID TRANSPORT SYSTEM PERMEASE PROTEIN LIVH"/>
    <property type="match status" value="1"/>
</dbReference>
<feature type="transmembrane region" description="Helical" evidence="9">
    <location>
        <begin position="103"/>
        <end position="123"/>
    </location>
</feature>
<evidence type="ECO:0000256" key="1">
    <source>
        <dbReference type="ARBA" id="ARBA00004651"/>
    </source>
</evidence>
<sequence>MTLITIIVFDALSYGATLFLLSIGLTVVFGVLRVLNISHGGIYALGAYMGTWLALLVLGEKFSPWMTYPALILGALFIGLTVGPIIERVFLRRIYGADMHIQLLLTFSILLILDDGMKLIWGMEPIFVSEPYSLLGSFSVVGIIYPWYDFALVGVSILFGGLLIWVVRGTSYGKIVVSVINDREVSTAIGINVNVIYTVAFTVGALAAALGGCLIAPKIAVVPQFALEVVVLAFAVIAIGGMGSLEGAALGAMIVSFARALAIHLAPEFDLVAIYVIMILVLAFRPQGLFGEIEFRKI</sequence>
<dbReference type="AlphaFoldDB" id="A0A381X6J9"/>
<feature type="transmembrane region" description="Helical" evidence="9">
    <location>
        <begin position="188"/>
        <end position="209"/>
    </location>
</feature>
<dbReference type="GO" id="GO:0005886">
    <property type="term" value="C:plasma membrane"/>
    <property type="evidence" value="ECO:0007669"/>
    <property type="project" value="UniProtKB-SubCell"/>
</dbReference>
<dbReference type="EMBL" id="UINC01013948">
    <property type="protein sequence ID" value="SVA59853.1"/>
    <property type="molecule type" value="Genomic_DNA"/>
</dbReference>
<keyword evidence="3" id="KW-1003">Cell membrane</keyword>
<evidence type="ECO:0000256" key="4">
    <source>
        <dbReference type="ARBA" id="ARBA00022692"/>
    </source>
</evidence>
<dbReference type="Pfam" id="PF02653">
    <property type="entry name" value="BPD_transp_2"/>
    <property type="match status" value="1"/>
</dbReference>
<comment type="similarity">
    <text evidence="8">Belongs to the binding-protein-dependent transport system permease family. LivHM subfamily.</text>
</comment>
<accession>A0A381X6J9</accession>
<proteinExistence type="inferred from homology"/>
<evidence type="ECO:0000256" key="2">
    <source>
        <dbReference type="ARBA" id="ARBA00022448"/>
    </source>
</evidence>
<dbReference type="InterPro" id="IPR001851">
    <property type="entry name" value="ABC_transp_permease"/>
</dbReference>
<dbReference type="InterPro" id="IPR052157">
    <property type="entry name" value="BCAA_transport_permease"/>
</dbReference>
<keyword evidence="7 9" id="KW-0472">Membrane</keyword>
<evidence type="ECO:0000256" key="3">
    <source>
        <dbReference type="ARBA" id="ARBA00022475"/>
    </source>
</evidence>
<dbReference type="GO" id="GO:0006865">
    <property type="term" value="P:amino acid transport"/>
    <property type="evidence" value="ECO:0007669"/>
    <property type="project" value="UniProtKB-KW"/>
</dbReference>
<name>A0A381X6J9_9ZZZZ</name>
<feature type="transmembrane region" description="Helical" evidence="9">
    <location>
        <begin position="221"/>
        <end position="240"/>
    </location>
</feature>
<protein>
    <recommendedName>
        <fullName evidence="11">Branched-chain amino acid ABC transporter permease</fullName>
    </recommendedName>
</protein>
<feature type="transmembrane region" description="Helical" evidence="9">
    <location>
        <begin position="42"/>
        <end position="59"/>
    </location>
</feature>
<evidence type="ECO:0000256" key="9">
    <source>
        <dbReference type="SAM" id="Phobius"/>
    </source>
</evidence>
<evidence type="ECO:0008006" key="11">
    <source>
        <dbReference type="Google" id="ProtNLM"/>
    </source>
</evidence>
<comment type="subcellular location">
    <subcellularLocation>
        <location evidence="1">Cell membrane</location>
        <topology evidence="1">Multi-pass membrane protein</topology>
    </subcellularLocation>
</comment>
<feature type="transmembrane region" description="Helical" evidence="9">
    <location>
        <begin position="65"/>
        <end position="91"/>
    </location>
</feature>